<dbReference type="OrthoDB" id="5959732at2759"/>
<proteinExistence type="predicted"/>
<dbReference type="EMBL" id="LSMT01000020">
    <property type="protein sequence ID" value="PFX32668.1"/>
    <property type="molecule type" value="Genomic_DNA"/>
</dbReference>
<dbReference type="STRING" id="50429.A0A2B4SVS6"/>
<gene>
    <name evidence="1" type="ORF">AWC38_SpisGene2488</name>
</gene>
<accession>A0A2B4SVS6</accession>
<evidence type="ECO:0000313" key="1">
    <source>
        <dbReference type="EMBL" id="PFX32668.1"/>
    </source>
</evidence>
<evidence type="ECO:0000313" key="2">
    <source>
        <dbReference type="Proteomes" id="UP000225706"/>
    </source>
</evidence>
<evidence type="ECO:0008006" key="3">
    <source>
        <dbReference type="Google" id="ProtNLM"/>
    </source>
</evidence>
<dbReference type="Proteomes" id="UP000225706">
    <property type="component" value="Unassembled WGS sequence"/>
</dbReference>
<dbReference type="PANTHER" id="PTHR47510">
    <property type="entry name" value="REVERSE TRANSCRIPTASE DOMAIN-CONTAINING PROTEIN"/>
    <property type="match status" value="1"/>
</dbReference>
<name>A0A2B4SVS6_STYPI</name>
<comment type="caution">
    <text evidence="1">The sequence shown here is derived from an EMBL/GenBank/DDBJ whole genome shotgun (WGS) entry which is preliminary data.</text>
</comment>
<keyword evidence="2" id="KW-1185">Reference proteome</keyword>
<dbReference type="PANTHER" id="PTHR47510:SF3">
    <property type="entry name" value="ENDO_EXONUCLEASE_PHOSPHATASE DOMAIN-CONTAINING PROTEIN"/>
    <property type="match status" value="1"/>
</dbReference>
<protein>
    <recommendedName>
        <fullName evidence="3">Reverse transcriptase domain-containing protein</fullName>
    </recommendedName>
</protein>
<dbReference type="AlphaFoldDB" id="A0A2B4SVS6"/>
<sequence length="448" mass="50889">MEKYQQKRKLIAALISSAKRKFYERKARDLCYKWFKCIYSLYGAQQLSKTPNTPNKAELQKTADLLLDAFAAPWKDREPTPLSVSEITNDLDDRPPPVPNIGQVNAILNHVNPRKATGVDGVPAWRLKRFHEELAPFVQDIIRASIVQSKYPTSYKHVLVSPVPKVDNPTDINNDLRQISVLPQVAKVLERIQLKLNLKDLSLNASLHAFTEDRSTVTALASIIHDCTTLQILESNAGAVTHVESWAVQNKMEVNAEKTKDMWITFKKSCPIAPPISIGPSELERVTEFKFLGVYVQNDLMWNPHIISIVSKACKRIHYIRVCRTAHLPRDIGLTTYITKIRAVLEFVSPVCGGRLIYLEEDLQRVQNRCLNAVGLPSDTVESLVTRHPKLTRKESKRILESEAHPCKRFLDKAVDHGHNLRSCETNPAHIRILASRHIRHKQSLIPK</sequence>
<organism evidence="1 2">
    <name type="scientific">Stylophora pistillata</name>
    <name type="common">Smooth cauliflower coral</name>
    <dbReference type="NCBI Taxonomy" id="50429"/>
    <lineage>
        <taxon>Eukaryota</taxon>
        <taxon>Metazoa</taxon>
        <taxon>Cnidaria</taxon>
        <taxon>Anthozoa</taxon>
        <taxon>Hexacorallia</taxon>
        <taxon>Scleractinia</taxon>
        <taxon>Astrocoeniina</taxon>
        <taxon>Pocilloporidae</taxon>
        <taxon>Stylophora</taxon>
    </lineage>
</organism>
<reference evidence="2" key="1">
    <citation type="journal article" date="2017" name="bioRxiv">
        <title>Comparative analysis of the genomes of Stylophora pistillata and Acropora digitifera provides evidence for extensive differences between species of corals.</title>
        <authorList>
            <person name="Voolstra C.R."/>
            <person name="Li Y."/>
            <person name="Liew Y.J."/>
            <person name="Baumgarten S."/>
            <person name="Zoccola D."/>
            <person name="Flot J.-F."/>
            <person name="Tambutte S."/>
            <person name="Allemand D."/>
            <person name="Aranda M."/>
        </authorList>
    </citation>
    <scope>NUCLEOTIDE SEQUENCE [LARGE SCALE GENOMIC DNA]</scope>
</reference>